<evidence type="ECO:0000259" key="3">
    <source>
        <dbReference type="Pfam" id="PF00589"/>
    </source>
</evidence>
<evidence type="ECO:0000313" key="5">
    <source>
        <dbReference type="Proteomes" id="UP001060325"/>
    </source>
</evidence>
<feature type="region of interest" description="Disordered" evidence="2">
    <location>
        <begin position="1"/>
        <end position="22"/>
    </location>
</feature>
<proteinExistence type="predicted"/>
<feature type="compositionally biased region" description="Basic and acidic residues" evidence="2">
    <location>
        <begin position="1"/>
        <end position="19"/>
    </location>
</feature>
<evidence type="ECO:0000256" key="1">
    <source>
        <dbReference type="ARBA" id="ARBA00023172"/>
    </source>
</evidence>
<protein>
    <submittedName>
        <fullName evidence="4">Tyrosine-type recombinase/integrase</fullName>
    </submittedName>
</protein>
<keyword evidence="5" id="KW-1185">Reference proteome</keyword>
<dbReference type="InterPro" id="IPR011010">
    <property type="entry name" value="DNA_brk_join_enz"/>
</dbReference>
<dbReference type="InterPro" id="IPR002104">
    <property type="entry name" value="Integrase_catalytic"/>
</dbReference>
<reference evidence="4" key="1">
    <citation type="submission" date="2022-07" db="EMBL/GenBank/DDBJ databases">
        <title>Complete genome of CX2.</title>
        <authorList>
            <person name="Cao G."/>
        </authorList>
    </citation>
    <scope>NUCLEOTIDE SEQUENCE</scope>
    <source>
        <strain evidence="4">CX2</strain>
    </source>
</reference>
<dbReference type="Gene3D" id="1.10.443.10">
    <property type="entry name" value="Intergrase catalytic core"/>
    <property type="match status" value="1"/>
</dbReference>
<feature type="domain" description="Tyr recombinase" evidence="3">
    <location>
        <begin position="50"/>
        <end position="89"/>
    </location>
</feature>
<dbReference type="Proteomes" id="UP001060325">
    <property type="component" value="Chromosome"/>
</dbReference>
<evidence type="ECO:0000256" key="2">
    <source>
        <dbReference type="SAM" id="MobiDB-lite"/>
    </source>
</evidence>
<dbReference type="Pfam" id="PF00589">
    <property type="entry name" value="Phage_integrase"/>
    <property type="match status" value="1"/>
</dbReference>
<organism evidence="4 5">
    <name type="scientific">Exiguobacterium aurantiacum</name>
    <dbReference type="NCBI Taxonomy" id="33987"/>
    <lineage>
        <taxon>Bacteria</taxon>
        <taxon>Bacillati</taxon>
        <taxon>Bacillota</taxon>
        <taxon>Bacilli</taxon>
        <taxon>Bacillales</taxon>
        <taxon>Bacillales Family XII. Incertae Sedis</taxon>
        <taxon>Exiguobacterium</taxon>
    </lineage>
</organism>
<name>A0ABY5FJM4_9BACL</name>
<dbReference type="RefSeq" id="WP_255176312.1">
    <property type="nucleotide sequence ID" value="NZ_CP101462.1"/>
</dbReference>
<evidence type="ECO:0000313" key="4">
    <source>
        <dbReference type="EMBL" id="UTT41564.1"/>
    </source>
</evidence>
<sequence length="109" mass="12248">MQHSEYTAESKANYHELENTSKQSKVNLVTAHTCVIGTNASFAAKDVPVVRHTRLTLLLKLGEQPKVVQERLGHKDISVTMDMYTHVTMTLQKQTAETFGAMMEQKTVD</sequence>
<dbReference type="InterPro" id="IPR013762">
    <property type="entry name" value="Integrase-like_cat_sf"/>
</dbReference>
<accession>A0ABY5FJM4</accession>
<dbReference type="SUPFAM" id="SSF56349">
    <property type="entry name" value="DNA breaking-rejoining enzymes"/>
    <property type="match status" value="1"/>
</dbReference>
<gene>
    <name evidence="4" type="ORF">NMQ00_08280</name>
</gene>
<dbReference type="EMBL" id="CP101462">
    <property type="protein sequence ID" value="UTT41564.1"/>
    <property type="molecule type" value="Genomic_DNA"/>
</dbReference>
<keyword evidence="1" id="KW-0233">DNA recombination</keyword>